<evidence type="ECO:0000256" key="4">
    <source>
        <dbReference type="RuleBase" id="RU004106"/>
    </source>
</evidence>
<dbReference type="InterPro" id="IPR050571">
    <property type="entry name" value="Class-IV_PLP-Dep_Aminotrnsfr"/>
</dbReference>
<proteinExistence type="inferred from homology"/>
<gene>
    <name evidence="6" type="ORF">SAMN02745691_02410</name>
</gene>
<sequence length="241" mass="27576">MDIKLDEGYMFGLGLFETIAVKENRCEFLTEHMERMNKSLKYLGISKDVSSQEILEYVDKNPMKNGVLKVMASQENFIVIPRENTYTKEQYKKGFVLGFSEVARNETSPLTYMKTLNYGDNIMEKRRAKEKGWDEPVFLNTQGQICEGATTNLFFVKKGRIYTPPVSCGMLNGIIRNYVVDTYDVIEQIIYPEELDSFEEVFVTNSLLGVMPVCRLGSFLYTERSTAASLKVSDTLFEEGV</sequence>
<dbReference type="InterPro" id="IPR001544">
    <property type="entry name" value="Aminotrans_IV"/>
</dbReference>
<evidence type="ECO:0000256" key="5">
    <source>
        <dbReference type="RuleBase" id="RU004516"/>
    </source>
</evidence>
<dbReference type="GO" id="GO:0016829">
    <property type="term" value="F:lyase activity"/>
    <property type="evidence" value="ECO:0007669"/>
    <property type="project" value="UniProtKB-KW"/>
</dbReference>
<keyword evidence="3 5" id="KW-0663">Pyridoxal phosphate</keyword>
<dbReference type="OrthoDB" id="9805628at2"/>
<dbReference type="GO" id="GO:0046394">
    <property type="term" value="P:carboxylic acid biosynthetic process"/>
    <property type="evidence" value="ECO:0007669"/>
    <property type="project" value="UniProtKB-ARBA"/>
</dbReference>
<reference evidence="6 7" key="1">
    <citation type="submission" date="2016-11" db="EMBL/GenBank/DDBJ databases">
        <authorList>
            <person name="Jaros S."/>
            <person name="Januszkiewicz K."/>
            <person name="Wedrychowicz H."/>
        </authorList>
    </citation>
    <scope>NUCLEOTIDE SEQUENCE [LARGE SCALE GENOMIC DNA]</scope>
    <source>
        <strain evidence="6 7">DSM 15970</strain>
    </source>
</reference>
<accession>A0A1M6LK21</accession>
<comment type="cofactor">
    <cofactor evidence="1 5">
        <name>pyridoxal 5'-phosphate</name>
        <dbReference type="ChEBI" id="CHEBI:597326"/>
    </cofactor>
</comment>
<dbReference type="InterPro" id="IPR043132">
    <property type="entry name" value="BCAT-like_C"/>
</dbReference>
<dbReference type="STRING" id="1122934.SAMN02745691_02410"/>
<dbReference type="CDD" id="cd00449">
    <property type="entry name" value="PLPDE_IV"/>
    <property type="match status" value="1"/>
</dbReference>
<evidence type="ECO:0000256" key="1">
    <source>
        <dbReference type="ARBA" id="ARBA00001933"/>
    </source>
</evidence>
<dbReference type="Proteomes" id="UP000184342">
    <property type="component" value="Unassembled WGS sequence"/>
</dbReference>
<dbReference type="PANTHER" id="PTHR42743:SF11">
    <property type="entry name" value="AMINODEOXYCHORISMATE LYASE"/>
    <property type="match status" value="1"/>
</dbReference>
<dbReference type="InterPro" id="IPR018300">
    <property type="entry name" value="Aminotrans_IV_CS"/>
</dbReference>
<evidence type="ECO:0000313" key="6">
    <source>
        <dbReference type="EMBL" id="SHJ71557.1"/>
    </source>
</evidence>
<dbReference type="InterPro" id="IPR036038">
    <property type="entry name" value="Aminotransferase-like"/>
</dbReference>
<dbReference type="InterPro" id="IPR043131">
    <property type="entry name" value="BCAT-like_N"/>
</dbReference>
<keyword evidence="6" id="KW-0456">Lyase</keyword>
<protein>
    <submittedName>
        <fullName evidence="6">4-amino-4-deoxychorismate lyase</fullName>
    </submittedName>
</protein>
<dbReference type="Gene3D" id="3.30.470.10">
    <property type="match status" value="1"/>
</dbReference>
<organism evidence="6 7">
    <name type="scientific">Parasporobacterium paucivorans DSM 15970</name>
    <dbReference type="NCBI Taxonomy" id="1122934"/>
    <lineage>
        <taxon>Bacteria</taxon>
        <taxon>Bacillati</taxon>
        <taxon>Bacillota</taxon>
        <taxon>Clostridia</taxon>
        <taxon>Lachnospirales</taxon>
        <taxon>Lachnospiraceae</taxon>
        <taxon>Parasporobacterium</taxon>
    </lineage>
</organism>
<dbReference type="EMBL" id="FQYT01000038">
    <property type="protein sequence ID" value="SHJ71557.1"/>
    <property type="molecule type" value="Genomic_DNA"/>
</dbReference>
<name>A0A1M6LK21_9FIRM</name>
<dbReference type="GO" id="GO:0008652">
    <property type="term" value="P:amino acid biosynthetic process"/>
    <property type="evidence" value="ECO:0007669"/>
    <property type="project" value="UniProtKB-ARBA"/>
</dbReference>
<dbReference type="Pfam" id="PF01063">
    <property type="entry name" value="Aminotran_4"/>
    <property type="match status" value="1"/>
</dbReference>
<dbReference type="AlphaFoldDB" id="A0A1M6LK21"/>
<comment type="similarity">
    <text evidence="2 4">Belongs to the class-IV pyridoxal-phosphate-dependent aminotransferase family.</text>
</comment>
<keyword evidence="7" id="KW-1185">Reference proteome</keyword>
<dbReference type="PROSITE" id="PS00770">
    <property type="entry name" value="AA_TRANSFER_CLASS_4"/>
    <property type="match status" value="1"/>
</dbReference>
<dbReference type="PANTHER" id="PTHR42743">
    <property type="entry name" value="AMINO-ACID AMINOTRANSFERASE"/>
    <property type="match status" value="1"/>
</dbReference>
<evidence type="ECO:0000256" key="2">
    <source>
        <dbReference type="ARBA" id="ARBA00009320"/>
    </source>
</evidence>
<dbReference type="SUPFAM" id="SSF56752">
    <property type="entry name" value="D-aminoacid aminotransferase-like PLP-dependent enzymes"/>
    <property type="match status" value="1"/>
</dbReference>
<evidence type="ECO:0000313" key="7">
    <source>
        <dbReference type="Proteomes" id="UP000184342"/>
    </source>
</evidence>
<evidence type="ECO:0000256" key="3">
    <source>
        <dbReference type="ARBA" id="ARBA00022898"/>
    </source>
</evidence>
<dbReference type="FunFam" id="3.20.10.10:FF:000002">
    <property type="entry name" value="D-alanine aminotransferase"/>
    <property type="match status" value="1"/>
</dbReference>
<dbReference type="RefSeq" id="WP_073994639.1">
    <property type="nucleotide sequence ID" value="NZ_FQYT01000038.1"/>
</dbReference>
<dbReference type="Gene3D" id="3.20.10.10">
    <property type="entry name" value="D-amino Acid Aminotransferase, subunit A, domain 2"/>
    <property type="match status" value="1"/>
</dbReference>
<dbReference type="GO" id="GO:0005829">
    <property type="term" value="C:cytosol"/>
    <property type="evidence" value="ECO:0007669"/>
    <property type="project" value="TreeGrafter"/>
</dbReference>